<dbReference type="GO" id="GO:0005886">
    <property type="term" value="C:plasma membrane"/>
    <property type="evidence" value="ECO:0007669"/>
    <property type="project" value="InterPro"/>
</dbReference>
<evidence type="ECO:0000256" key="1">
    <source>
        <dbReference type="ARBA" id="ARBA00022741"/>
    </source>
</evidence>
<sequence length="641" mass="72980">MGQEVTNQKQKSEPICQICFQKTGKGIRQKCSKTYAHRNVKDIVEKLPKKQKEHVVVSSLKSCIDDQAANCGTSTSSSRYQNAEIKLSTCGLIARIVINPKMAKDPFFSENNLDNFQSNTSSSLNQMETLTNFIRSCAGKNAVPAKYRLHASKNSKILSSFYKQGLYEFETNEKREEQNRAIVWADAEELVKAVIEKRNYIGKPEIKLMADGGQGFFKICLTILPENYSSVLNKGLAGNQEIVEDEINAMDQGKRSTYAEGGRAGKRGKLSGLQRLIIVYMVPQIKESYDNIKFLFDLTQINKISFKFVSDLKVTLLVNGFQTATATYPCPYCYVPLHELRFQDKPTNVEDPTYEAQTMCLRTYGGVTKHFDKFYSLGKNKKVTKECFSTVNVPMFEEEDASEDGFELSDYEDIDPEYSPQTSSESDESADEKSDPESEVEGCIPYQIQSTNGNISKEMRIMGHEQGKHSSKLGFNESSPREKNPEDEVNEYLMKAIDARSIDRLRTEHCRVLLLNFRDPIKESKFVLERDRMLSLYFSCSTVCFLTILLVQLGIFNRESAITLQYINVIILVGFVIALILHGQQTEATYRLDFVWKLQATEEKEDMEHLEAYNRKLLANILPIHVAEHFLNSENNDVSYF</sequence>
<keyword evidence="4" id="KW-0472">Membrane</keyword>
<dbReference type="GO" id="GO:0000166">
    <property type="term" value="F:nucleotide binding"/>
    <property type="evidence" value="ECO:0007669"/>
    <property type="project" value="UniProtKB-KW"/>
</dbReference>
<feature type="transmembrane region" description="Helical" evidence="4">
    <location>
        <begin position="562"/>
        <end position="581"/>
    </location>
</feature>
<evidence type="ECO:0000313" key="7">
    <source>
        <dbReference type="Proteomes" id="UP001154078"/>
    </source>
</evidence>
<feature type="domain" description="Adenylate cyclase conserved" evidence="5">
    <location>
        <begin position="445"/>
        <end position="532"/>
    </location>
</feature>
<dbReference type="EMBL" id="OV121136">
    <property type="protein sequence ID" value="CAH0556510.1"/>
    <property type="molecule type" value="Genomic_DNA"/>
</dbReference>
<organism evidence="6 7">
    <name type="scientific">Brassicogethes aeneus</name>
    <name type="common">Rape pollen beetle</name>
    <name type="synonym">Meligethes aeneus</name>
    <dbReference type="NCBI Taxonomy" id="1431903"/>
    <lineage>
        <taxon>Eukaryota</taxon>
        <taxon>Metazoa</taxon>
        <taxon>Ecdysozoa</taxon>
        <taxon>Arthropoda</taxon>
        <taxon>Hexapoda</taxon>
        <taxon>Insecta</taxon>
        <taxon>Pterygota</taxon>
        <taxon>Neoptera</taxon>
        <taxon>Endopterygota</taxon>
        <taxon>Coleoptera</taxon>
        <taxon>Polyphaga</taxon>
        <taxon>Cucujiformia</taxon>
        <taxon>Nitidulidae</taxon>
        <taxon>Meligethinae</taxon>
        <taxon>Brassicogethes</taxon>
    </lineage>
</organism>
<accession>A0A9P0B756</accession>
<evidence type="ECO:0000256" key="3">
    <source>
        <dbReference type="SAM" id="MobiDB-lite"/>
    </source>
</evidence>
<name>A0A9P0B756_BRAAE</name>
<keyword evidence="2" id="KW-0456">Lyase</keyword>
<keyword evidence="1" id="KW-0547">Nucleotide-binding</keyword>
<evidence type="ECO:0000259" key="5">
    <source>
        <dbReference type="Pfam" id="PF06327"/>
    </source>
</evidence>
<keyword evidence="4" id="KW-0812">Transmembrane</keyword>
<keyword evidence="7" id="KW-1185">Reference proteome</keyword>
<feature type="transmembrane region" description="Helical" evidence="4">
    <location>
        <begin position="534"/>
        <end position="556"/>
    </location>
</feature>
<dbReference type="GO" id="GO:0006171">
    <property type="term" value="P:cAMP biosynthetic process"/>
    <property type="evidence" value="ECO:0007669"/>
    <property type="project" value="InterPro"/>
</dbReference>
<feature type="region of interest" description="Disordered" evidence="3">
    <location>
        <begin position="411"/>
        <end position="447"/>
    </location>
</feature>
<dbReference type="Proteomes" id="UP001154078">
    <property type="component" value="Chromosome 5"/>
</dbReference>
<gene>
    <name evidence="6" type="ORF">MELIAE_LOCUS7434</name>
</gene>
<dbReference type="GO" id="GO:0004016">
    <property type="term" value="F:adenylate cyclase activity"/>
    <property type="evidence" value="ECO:0007669"/>
    <property type="project" value="InterPro"/>
</dbReference>
<feature type="region of interest" description="Disordered" evidence="3">
    <location>
        <begin position="466"/>
        <end position="486"/>
    </location>
</feature>
<reference evidence="6" key="1">
    <citation type="submission" date="2021-12" db="EMBL/GenBank/DDBJ databases">
        <authorList>
            <person name="King R."/>
        </authorList>
    </citation>
    <scope>NUCLEOTIDE SEQUENCE</scope>
</reference>
<protein>
    <recommendedName>
        <fullName evidence="5">Adenylate cyclase conserved domain-containing protein</fullName>
    </recommendedName>
</protein>
<dbReference type="PANTHER" id="PTHR45627">
    <property type="entry name" value="ADENYLATE CYCLASE TYPE 1"/>
    <property type="match status" value="1"/>
</dbReference>
<keyword evidence="4" id="KW-1133">Transmembrane helix</keyword>
<evidence type="ECO:0000256" key="4">
    <source>
        <dbReference type="SAM" id="Phobius"/>
    </source>
</evidence>
<proteinExistence type="predicted"/>
<dbReference type="GO" id="GO:0007189">
    <property type="term" value="P:adenylate cyclase-activating G protein-coupled receptor signaling pathway"/>
    <property type="evidence" value="ECO:0007669"/>
    <property type="project" value="TreeGrafter"/>
</dbReference>
<dbReference type="AlphaFoldDB" id="A0A9P0B756"/>
<evidence type="ECO:0000313" key="6">
    <source>
        <dbReference type="EMBL" id="CAH0556510.1"/>
    </source>
</evidence>
<dbReference type="InterPro" id="IPR009398">
    <property type="entry name" value="Adcy_conserved_dom"/>
</dbReference>
<dbReference type="PANTHER" id="PTHR45627:SF16">
    <property type="entry name" value="ADENYLATE CYCLASE"/>
    <property type="match status" value="1"/>
</dbReference>
<evidence type="ECO:0000256" key="2">
    <source>
        <dbReference type="ARBA" id="ARBA00023239"/>
    </source>
</evidence>
<dbReference type="Pfam" id="PF06327">
    <property type="entry name" value="Adcy_cons_dom"/>
    <property type="match status" value="1"/>
</dbReference>